<dbReference type="InterPro" id="IPR051677">
    <property type="entry name" value="AfsR-DnrI-RedD_regulator"/>
</dbReference>
<proteinExistence type="inferred from homology"/>
<dbReference type="PROSITE" id="PS51755">
    <property type="entry name" value="OMPR_PHOB"/>
    <property type="match status" value="1"/>
</dbReference>
<evidence type="ECO:0000256" key="1">
    <source>
        <dbReference type="ARBA" id="ARBA00005820"/>
    </source>
</evidence>
<gene>
    <name evidence="6" type="ordered locus">AMED_3150</name>
</gene>
<accession>A0A0H3D3Z1</accession>
<dbReference type="Gene3D" id="1.25.40.10">
    <property type="entry name" value="Tetratricopeptide repeat domain"/>
    <property type="match status" value="1"/>
</dbReference>
<dbReference type="SMART" id="SM01043">
    <property type="entry name" value="BTAD"/>
    <property type="match status" value="1"/>
</dbReference>
<feature type="domain" description="OmpR/PhoB-type" evidence="5">
    <location>
        <begin position="1"/>
        <end position="88"/>
    </location>
</feature>
<sequence length="279" mass="31715">MGSAAVTSWHAGKARQLFQYLLLNRGRIIRREKLFETLWPGGAWSRSSSSLKVAVHGLRRTLERAAGGAPDLRPVEVVSREHGYQLDATGLWLDIDEFDRALRAAHAAEARGARAEATACYRRAARLYTGDFLAGEDGDWVDEQRAYYRTRALHALTCLRADALLRGDHAEAVDACRRILEIDPYQEEVYQTLMVLHARRGELGQVRSWHRMCVRRLQRDLNVPPAETTRRIFIRAVRGELRAPEARTTRTDGARRCPAPRSRRPPGARPAPRIVRPRR</sequence>
<dbReference type="KEGG" id="amd:AMED_3150"/>
<dbReference type="EMBL" id="CP002000">
    <property type="protein sequence ID" value="ADJ44941.1"/>
    <property type="molecule type" value="Genomic_DNA"/>
</dbReference>
<dbReference type="InterPro" id="IPR016032">
    <property type="entry name" value="Sig_transdc_resp-reg_C-effctor"/>
</dbReference>
<evidence type="ECO:0000256" key="4">
    <source>
        <dbReference type="SAM" id="MobiDB-lite"/>
    </source>
</evidence>
<dbReference type="Pfam" id="PF00486">
    <property type="entry name" value="Trans_reg_C"/>
    <property type="match status" value="1"/>
</dbReference>
<protein>
    <submittedName>
        <fullName evidence="6">SARP family transcriptional regulator</fullName>
    </submittedName>
</protein>
<dbReference type="PANTHER" id="PTHR35807">
    <property type="entry name" value="TRANSCRIPTIONAL REGULATOR REDD-RELATED"/>
    <property type="match status" value="1"/>
</dbReference>
<organism evidence="6 7">
    <name type="scientific">Amycolatopsis mediterranei (strain U-32)</name>
    <dbReference type="NCBI Taxonomy" id="749927"/>
    <lineage>
        <taxon>Bacteria</taxon>
        <taxon>Bacillati</taxon>
        <taxon>Actinomycetota</taxon>
        <taxon>Actinomycetes</taxon>
        <taxon>Pseudonocardiales</taxon>
        <taxon>Pseudonocardiaceae</taxon>
        <taxon>Amycolatopsis</taxon>
    </lineage>
</organism>
<dbReference type="OrthoDB" id="134985at2"/>
<comment type="similarity">
    <text evidence="1">Belongs to the AfsR/DnrI/RedD regulatory family.</text>
</comment>
<dbReference type="InterPro" id="IPR036388">
    <property type="entry name" value="WH-like_DNA-bd_sf"/>
</dbReference>
<dbReference type="SUPFAM" id="SSF46894">
    <property type="entry name" value="C-terminal effector domain of the bipartite response regulators"/>
    <property type="match status" value="1"/>
</dbReference>
<dbReference type="GO" id="GO:0006355">
    <property type="term" value="P:regulation of DNA-templated transcription"/>
    <property type="evidence" value="ECO:0007669"/>
    <property type="project" value="InterPro"/>
</dbReference>
<dbReference type="InterPro" id="IPR005158">
    <property type="entry name" value="BTAD"/>
</dbReference>
<dbReference type="Pfam" id="PF03704">
    <property type="entry name" value="BTAD"/>
    <property type="match status" value="1"/>
</dbReference>
<dbReference type="AlphaFoldDB" id="A0A0H3D3Z1"/>
<evidence type="ECO:0000313" key="7">
    <source>
        <dbReference type="Proteomes" id="UP000000328"/>
    </source>
</evidence>
<dbReference type="GO" id="GO:0000160">
    <property type="term" value="P:phosphorelay signal transduction system"/>
    <property type="evidence" value="ECO:0007669"/>
    <property type="project" value="InterPro"/>
</dbReference>
<dbReference type="InterPro" id="IPR011990">
    <property type="entry name" value="TPR-like_helical_dom_sf"/>
</dbReference>
<dbReference type="PANTHER" id="PTHR35807:SF2">
    <property type="entry name" value="TRANSCRIPTIONAL ACTIVATOR DOMAIN"/>
    <property type="match status" value="1"/>
</dbReference>
<reference evidence="6 7" key="1">
    <citation type="journal article" date="2010" name="Cell Res.">
        <title>Complete genome sequence of the rifamycin SV-producing Amycolatopsis mediterranei U32 revealed its genetic characteristics in phylogeny and metabolism.</title>
        <authorList>
            <person name="Zhao W."/>
            <person name="Zhong Y."/>
            <person name="Yuan H."/>
            <person name="Wang J."/>
            <person name="Zheng H."/>
            <person name="Wang Y."/>
            <person name="Cen X."/>
            <person name="Xu F."/>
            <person name="Bai J."/>
            <person name="Han X."/>
            <person name="Lu G."/>
            <person name="Zhu Y."/>
            <person name="Shao Z."/>
            <person name="Yan H."/>
            <person name="Li C."/>
            <person name="Peng N."/>
            <person name="Zhang Z."/>
            <person name="Zhang Y."/>
            <person name="Lin W."/>
            <person name="Fan Y."/>
            <person name="Qin Z."/>
            <person name="Hu Y."/>
            <person name="Zhu B."/>
            <person name="Wang S."/>
            <person name="Ding X."/>
            <person name="Zhao G.P."/>
        </authorList>
    </citation>
    <scope>NUCLEOTIDE SEQUENCE [LARGE SCALE GENOMIC DNA]</scope>
    <source>
        <strain evidence="7">U-32</strain>
    </source>
</reference>
<feature type="compositionally biased region" description="Basic and acidic residues" evidence="4">
    <location>
        <begin position="244"/>
        <end position="255"/>
    </location>
</feature>
<evidence type="ECO:0000259" key="5">
    <source>
        <dbReference type="PROSITE" id="PS51755"/>
    </source>
</evidence>
<dbReference type="eggNOG" id="COG3947">
    <property type="taxonomic scope" value="Bacteria"/>
</dbReference>
<dbReference type="SUPFAM" id="SSF48452">
    <property type="entry name" value="TPR-like"/>
    <property type="match status" value="1"/>
</dbReference>
<dbReference type="Gene3D" id="1.10.10.10">
    <property type="entry name" value="Winged helix-like DNA-binding domain superfamily/Winged helix DNA-binding domain"/>
    <property type="match status" value="1"/>
</dbReference>
<dbReference type="InterPro" id="IPR001867">
    <property type="entry name" value="OmpR/PhoB-type_DNA-bd"/>
</dbReference>
<evidence type="ECO:0000313" key="6">
    <source>
        <dbReference type="EMBL" id="ADJ44941.1"/>
    </source>
</evidence>
<evidence type="ECO:0000256" key="2">
    <source>
        <dbReference type="ARBA" id="ARBA00023125"/>
    </source>
</evidence>
<keyword evidence="2 3" id="KW-0238">DNA-binding</keyword>
<feature type="DNA-binding region" description="OmpR/PhoB-type" evidence="3">
    <location>
        <begin position="1"/>
        <end position="88"/>
    </location>
</feature>
<name>A0A0H3D3Z1_AMYMU</name>
<dbReference type="Proteomes" id="UP000000328">
    <property type="component" value="Chromosome"/>
</dbReference>
<dbReference type="PATRIC" id="fig|749927.5.peg.3252"/>
<dbReference type="GO" id="GO:0003677">
    <property type="term" value="F:DNA binding"/>
    <property type="evidence" value="ECO:0007669"/>
    <property type="project" value="UniProtKB-UniRule"/>
</dbReference>
<feature type="region of interest" description="Disordered" evidence="4">
    <location>
        <begin position="244"/>
        <end position="279"/>
    </location>
</feature>
<evidence type="ECO:0000256" key="3">
    <source>
        <dbReference type="PROSITE-ProRule" id="PRU01091"/>
    </source>
</evidence>
<dbReference type="SMART" id="SM00862">
    <property type="entry name" value="Trans_reg_C"/>
    <property type="match status" value="1"/>
</dbReference>
<feature type="compositionally biased region" description="Low complexity" evidence="4">
    <location>
        <begin position="270"/>
        <end position="279"/>
    </location>
</feature>
<dbReference type="HOGENOM" id="CLU_004665_3_1_11"/>